<dbReference type="EMBL" id="LILD01000001">
    <property type="protein sequence ID" value="KOO40285.1"/>
    <property type="molecule type" value="Genomic_DNA"/>
</dbReference>
<accession>A0A0M0KNA6</accession>
<sequence length="143" mass="16887">MGDSNSKHGLSKTRLYKIWGSIISRCDNPNAHDYKNYGARGISYDPRWKSFSLFYEDMREGYAENMTIERRDVNGNYNKENCEWVTMEEQQANKRNTVYLEYRGKKKRLVDWAKDLGIPSGTIRSRLKMGWSIEDALCKKKQR</sequence>
<name>A0A0M0KNA6_ALKHA</name>
<proteinExistence type="predicted"/>
<reference evidence="1" key="1">
    <citation type="submission" date="2015-08" db="EMBL/GenBank/DDBJ databases">
        <title>Complete DNA Sequence of Pseudomonas syringae pv. actinidiae, the Causal Agent of Kiwifruit Canker Disease.</title>
        <authorList>
            <person name="Rikkerink E.H.A."/>
            <person name="Fineran P.C."/>
        </authorList>
    </citation>
    <scope>NUCLEOTIDE SEQUENCE</scope>
    <source>
        <strain evidence="1">DSM 13666</strain>
    </source>
</reference>
<protein>
    <submittedName>
        <fullName evidence="1">Uncharacterized protein</fullName>
    </submittedName>
</protein>
<comment type="caution">
    <text evidence="1">The sequence shown here is derived from an EMBL/GenBank/DDBJ whole genome shotgun (WGS) entry which is preliminary data.</text>
</comment>
<gene>
    <name evidence="1" type="ORF">AMD02_14290</name>
</gene>
<dbReference type="AlphaFoldDB" id="A0A0M0KNA6"/>
<organism evidence="1">
    <name type="scientific">Halalkalibacterium halodurans</name>
    <name type="common">Bacillus halodurans</name>
    <dbReference type="NCBI Taxonomy" id="86665"/>
    <lineage>
        <taxon>Bacteria</taxon>
        <taxon>Bacillati</taxon>
        <taxon>Bacillota</taxon>
        <taxon>Bacilli</taxon>
        <taxon>Bacillales</taxon>
        <taxon>Bacillaceae</taxon>
        <taxon>Halalkalibacterium (ex Joshi et al. 2022)</taxon>
    </lineage>
</organism>
<dbReference type="PATRIC" id="fig|136160.3.peg.3321"/>
<evidence type="ECO:0000313" key="1">
    <source>
        <dbReference type="EMBL" id="KOO40285.1"/>
    </source>
</evidence>